<sequence length="710" mass="80788">MSTDRKAVFADFTREIELSNHQNVICGGLSQVLTSKGVDHVTWPRTIGGRNSAAPSTFRRRSVSAVRLPLVDSSKDSHATNILSPSYPTDKQVNTDKMGGIPWHSKGCMMCRKRKVKCDEQEPECARCIKRGVKCPGYEKTRIFIHHPLARREKAQASVPITESQYQIEHQSPYQAQIQNQYLAQHQDPVRALVMPNNVTSGPVAREQVFSSFTNVFFSHTEEVSSLNLWQYLIYNFATLPNKTNMLERAISAVSCLYMGKMNNDDHMYNYGLDLYGTAIRSVKNNIYRNAWNAEIVYTAVIFQELEGYCCAFDLRAWLAHTLGTSTLLRYYRDILPRNPLLDAIYNQHQKMRLIIATAGVNITEDEYQYLKHSSDGISTPLSELLAVYAEFGPLSTVLNSISPNDHEGCQSLLQNCIKQKNRITAWYSQYGYSRGLFVCAPDECKTDELPPTEELFGAGYRFSSLDNARMHHWYWNALATIQPMIYKAKSLIQSCPLTPESGSGGLPVDDEDHRMSEVYADEICRTIPYYANDTKTLSGIRMLMFPMSGAIKVYIGLENREKFLWCQHALRLISNRGLSSSRRLSELFWNNWNNRTDDLCPIPCRSLRDEMLSFELSTEHQEKVFDVGEMLEESKTNDMSNSVPTPTETPTEVMKSPKTPVVEKVPKSMPRTNPKPKAKAKAKPREEPKVTEEPQIQGKIQFIQEVIKV</sequence>
<dbReference type="GO" id="GO:0000981">
    <property type="term" value="F:DNA-binding transcription factor activity, RNA polymerase II-specific"/>
    <property type="evidence" value="ECO:0007669"/>
    <property type="project" value="InterPro"/>
</dbReference>
<evidence type="ECO:0000313" key="7">
    <source>
        <dbReference type="EMBL" id="CEJ55905.1"/>
    </source>
</evidence>
<feature type="domain" description="Zn(2)-C6 fungal-type" evidence="6">
    <location>
        <begin position="107"/>
        <end position="135"/>
    </location>
</feature>
<dbReference type="SMART" id="SM00066">
    <property type="entry name" value="GAL4"/>
    <property type="match status" value="1"/>
</dbReference>
<dbReference type="Gene3D" id="4.10.240.10">
    <property type="entry name" value="Zn(2)-C6 fungal-type DNA-binding domain"/>
    <property type="match status" value="1"/>
</dbReference>
<keyword evidence="3" id="KW-0804">Transcription</keyword>
<feature type="compositionally biased region" description="Basic and acidic residues" evidence="5">
    <location>
        <begin position="684"/>
        <end position="693"/>
    </location>
</feature>
<evidence type="ECO:0000256" key="2">
    <source>
        <dbReference type="ARBA" id="ARBA00023125"/>
    </source>
</evidence>
<dbReference type="GO" id="GO:0003677">
    <property type="term" value="F:DNA binding"/>
    <property type="evidence" value="ECO:0007669"/>
    <property type="project" value="UniProtKB-KW"/>
</dbReference>
<evidence type="ECO:0000259" key="6">
    <source>
        <dbReference type="PROSITE" id="PS50048"/>
    </source>
</evidence>
<reference evidence="8" key="1">
    <citation type="journal article" date="2015" name="Genome Announc.">
        <title>Draft genome sequence of the fungus Penicillium brasilianum MG11.</title>
        <authorList>
            <person name="Horn F."/>
            <person name="Linde J."/>
            <person name="Mattern D.J."/>
            <person name="Walther G."/>
            <person name="Guthke R."/>
            <person name="Brakhage A.A."/>
            <person name="Valiante V."/>
        </authorList>
    </citation>
    <scope>NUCLEOTIDE SEQUENCE [LARGE SCALE GENOMIC DNA]</scope>
    <source>
        <strain evidence="8">MG11</strain>
    </source>
</reference>
<dbReference type="AlphaFoldDB" id="A0A0F7TH95"/>
<evidence type="ECO:0000256" key="1">
    <source>
        <dbReference type="ARBA" id="ARBA00023015"/>
    </source>
</evidence>
<keyword evidence="1" id="KW-0805">Transcription regulation</keyword>
<gene>
    <name evidence="7" type="ORF">PMG11_02135</name>
</gene>
<dbReference type="Pfam" id="PF00172">
    <property type="entry name" value="Zn_clus"/>
    <property type="match status" value="1"/>
</dbReference>
<evidence type="ECO:0000313" key="8">
    <source>
        <dbReference type="Proteomes" id="UP000042958"/>
    </source>
</evidence>
<dbReference type="OrthoDB" id="4491390at2759"/>
<protein>
    <recommendedName>
        <fullName evidence="6">Zn(2)-C6 fungal-type domain-containing protein</fullName>
    </recommendedName>
</protein>
<dbReference type="InterPro" id="IPR036864">
    <property type="entry name" value="Zn2-C6_fun-type_DNA-bd_sf"/>
</dbReference>
<accession>A0A0F7TH95</accession>
<proteinExistence type="predicted"/>
<dbReference type="GO" id="GO:0008270">
    <property type="term" value="F:zinc ion binding"/>
    <property type="evidence" value="ECO:0007669"/>
    <property type="project" value="InterPro"/>
</dbReference>
<keyword evidence="8" id="KW-1185">Reference proteome</keyword>
<organism evidence="7 8">
    <name type="scientific">Penicillium brasilianum</name>
    <dbReference type="NCBI Taxonomy" id="104259"/>
    <lineage>
        <taxon>Eukaryota</taxon>
        <taxon>Fungi</taxon>
        <taxon>Dikarya</taxon>
        <taxon>Ascomycota</taxon>
        <taxon>Pezizomycotina</taxon>
        <taxon>Eurotiomycetes</taxon>
        <taxon>Eurotiomycetidae</taxon>
        <taxon>Eurotiales</taxon>
        <taxon>Aspergillaceae</taxon>
        <taxon>Penicillium</taxon>
    </lineage>
</organism>
<feature type="region of interest" description="Disordered" evidence="5">
    <location>
        <begin position="635"/>
        <end position="696"/>
    </location>
</feature>
<dbReference type="CDD" id="cd00067">
    <property type="entry name" value="GAL4"/>
    <property type="match status" value="1"/>
</dbReference>
<evidence type="ECO:0000256" key="3">
    <source>
        <dbReference type="ARBA" id="ARBA00023163"/>
    </source>
</evidence>
<dbReference type="EMBL" id="CDHK01000002">
    <property type="protein sequence ID" value="CEJ55905.1"/>
    <property type="molecule type" value="Genomic_DNA"/>
</dbReference>
<dbReference type="PROSITE" id="PS50048">
    <property type="entry name" value="ZN2_CY6_FUNGAL_2"/>
    <property type="match status" value="1"/>
</dbReference>
<keyword evidence="4" id="KW-0539">Nucleus</keyword>
<dbReference type="InterPro" id="IPR053178">
    <property type="entry name" value="Osmoadaptation_assoc"/>
</dbReference>
<dbReference type="STRING" id="104259.A0A0F7TH95"/>
<dbReference type="InterPro" id="IPR001138">
    <property type="entry name" value="Zn2Cys6_DnaBD"/>
</dbReference>
<evidence type="ECO:0000256" key="5">
    <source>
        <dbReference type="SAM" id="MobiDB-lite"/>
    </source>
</evidence>
<evidence type="ECO:0000256" key="4">
    <source>
        <dbReference type="ARBA" id="ARBA00023242"/>
    </source>
</evidence>
<name>A0A0F7TH95_PENBI</name>
<dbReference type="PROSITE" id="PS00463">
    <property type="entry name" value="ZN2_CY6_FUNGAL_1"/>
    <property type="match status" value="1"/>
</dbReference>
<dbReference type="PANTHER" id="PTHR38111">
    <property type="entry name" value="ZN(2)-C6 FUNGAL-TYPE DOMAIN-CONTAINING PROTEIN-RELATED"/>
    <property type="match status" value="1"/>
</dbReference>
<dbReference type="Proteomes" id="UP000042958">
    <property type="component" value="Unassembled WGS sequence"/>
</dbReference>
<dbReference type="SUPFAM" id="SSF57701">
    <property type="entry name" value="Zn2/Cys6 DNA-binding domain"/>
    <property type="match status" value="1"/>
</dbReference>
<dbReference type="PANTHER" id="PTHR38111:SF11">
    <property type="entry name" value="TRANSCRIPTION FACTOR DOMAIN-CONTAINING PROTEIN-RELATED"/>
    <property type="match status" value="1"/>
</dbReference>
<keyword evidence="2" id="KW-0238">DNA-binding</keyword>